<feature type="compositionally biased region" description="Low complexity" evidence="1">
    <location>
        <begin position="28"/>
        <end position="37"/>
    </location>
</feature>
<feature type="compositionally biased region" description="Acidic residues" evidence="1">
    <location>
        <begin position="92"/>
        <end position="106"/>
    </location>
</feature>
<evidence type="ECO:0000313" key="2">
    <source>
        <dbReference type="EMBL" id="KAL2333987.1"/>
    </source>
</evidence>
<organism evidence="2 3">
    <name type="scientific">Flemingia macrophylla</name>
    <dbReference type="NCBI Taxonomy" id="520843"/>
    <lineage>
        <taxon>Eukaryota</taxon>
        <taxon>Viridiplantae</taxon>
        <taxon>Streptophyta</taxon>
        <taxon>Embryophyta</taxon>
        <taxon>Tracheophyta</taxon>
        <taxon>Spermatophyta</taxon>
        <taxon>Magnoliopsida</taxon>
        <taxon>eudicotyledons</taxon>
        <taxon>Gunneridae</taxon>
        <taxon>Pentapetalae</taxon>
        <taxon>rosids</taxon>
        <taxon>fabids</taxon>
        <taxon>Fabales</taxon>
        <taxon>Fabaceae</taxon>
        <taxon>Papilionoideae</taxon>
        <taxon>50 kb inversion clade</taxon>
        <taxon>NPAAA clade</taxon>
        <taxon>indigoferoid/millettioid clade</taxon>
        <taxon>Phaseoleae</taxon>
        <taxon>Flemingia</taxon>
    </lineage>
</organism>
<name>A0ABD1MDW7_9FABA</name>
<evidence type="ECO:0000256" key="1">
    <source>
        <dbReference type="SAM" id="MobiDB-lite"/>
    </source>
</evidence>
<reference evidence="2 3" key="1">
    <citation type="submission" date="2024-08" db="EMBL/GenBank/DDBJ databases">
        <title>Insights into the chromosomal genome structure of Flemingia macrophylla.</title>
        <authorList>
            <person name="Ding Y."/>
            <person name="Zhao Y."/>
            <person name="Bi W."/>
            <person name="Wu M."/>
            <person name="Zhao G."/>
            <person name="Gong Y."/>
            <person name="Li W."/>
            <person name="Zhang P."/>
        </authorList>
    </citation>
    <scope>NUCLEOTIDE SEQUENCE [LARGE SCALE GENOMIC DNA]</scope>
    <source>
        <strain evidence="2">DYQJB</strain>
        <tissue evidence="2">Leaf</tissue>
    </source>
</reference>
<dbReference type="EMBL" id="JBGMDY010000005">
    <property type="protein sequence ID" value="KAL2333987.1"/>
    <property type="molecule type" value="Genomic_DNA"/>
</dbReference>
<feature type="region of interest" description="Disordered" evidence="1">
    <location>
        <begin position="28"/>
        <end position="77"/>
    </location>
</feature>
<feature type="compositionally biased region" description="Polar residues" evidence="1">
    <location>
        <begin position="65"/>
        <end position="74"/>
    </location>
</feature>
<comment type="caution">
    <text evidence="2">The sequence shown here is derived from an EMBL/GenBank/DDBJ whole genome shotgun (WGS) entry which is preliminary data.</text>
</comment>
<keyword evidence="3" id="KW-1185">Reference proteome</keyword>
<accession>A0ABD1MDW7</accession>
<dbReference type="Proteomes" id="UP001603857">
    <property type="component" value="Unassembled WGS sequence"/>
</dbReference>
<protein>
    <submittedName>
        <fullName evidence="2">Uncharacterized protein</fullName>
    </submittedName>
</protein>
<sequence length="161" mass="17797">MEAIWSGSGRFNLAAGAATVVAGAAANSYSPQHQLPPQQAPPQPPRFRRSVSDISAPSPDRAMSYLSTEESATPDSVERLKEMRQWWDEVMKDEEEDAREEECAVAEDDKVPAQDDLGGGDSEEVVSVEWYEQCISLGFRCPCGKGYEVLLSENNCYYKLV</sequence>
<dbReference type="AlphaFoldDB" id="A0ABD1MDW7"/>
<feature type="region of interest" description="Disordered" evidence="1">
    <location>
        <begin position="92"/>
        <end position="122"/>
    </location>
</feature>
<evidence type="ECO:0000313" key="3">
    <source>
        <dbReference type="Proteomes" id="UP001603857"/>
    </source>
</evidence>
<gene>
    <name evidence="2" type="ORF">Fmac_015200</name>
</gene>
<proteinExistence type="predicted"/>